<evidence type="ECO:0000313" key="3">
    <source>
        <dbReference type="Proteomes" id="UP000008177"/>
    </source>
</evidence>
<dbReference type="EMBL" id="FQ790245">
    <property type="protein sequence ID" value="CCD42346.1"/>
    <property type="molecule type" value="Genomic_DNA"/>
</dbReference>
<dbReference type="InParanoid" id="G2XN90"/>
<reference evidence="3" key="1">
    <citation type="journal article" date="2011" name="PLoS Genet.">
        <title>Genomic analysis of the necrotrophic fungal pathogens Sclerotinia sclerotiorum and Botrytis cinerea.</title>
        <authorList>
            <person name="Amselem J."/>
            <person name="Cuomo C.A."/>
            <person name="van Kan J.A."/>
            <person name="Viaud M."/>
            <person name="Benito E.P."/>
            <person name="Couloux A."/>
            <person name="Coutinho P.M."/>
            <person name="de Vries R.P."/>
            <person name="Dyer P.S."/>
            <person name="Fillinger S."/>
            <person name="Fournier E."/>
            <person name="Gout L."/>
            <person name="Hahn M."/>
            <person name="Kohn L."/>
            <person name="Lapalu N."/>
            <person name="Plummer K.M."/>
            <person name="Pradier J.M."/>
            <person name="Quevillon E."/>
            <person name="Sharon A."/>
            <person name="Simon A."/>
            <person name="ten Have A."/>
            <person name="Tudzynski B."/>
            <person name="Tudzynski P."/>
            <person name="Wincker P."/>
            <person name="Andrew M."/>
            <person name="Anthouard V."/>
            <person name="Beever R.E."/>
            <person name="Beffa R."/>
            <person name="Benoit I."/>
            <person name="Bouzid O."/>
            <person name="Brault B."/>
            <person name="Chen Z."/>
            <person name="Choquer M."/>
            <person name="Collemare J."/>
            <person name="Cotton P."/>
            <person name="Danchin E.G."/>
            <person name="Da Silva C."/>
            <person name="Gautier A."/>
            <person name="Giraud C."/>
            <person name="Giraud T."/>
            <person name="Gonzalez C."/>
            <person name="Grossetete S."/>
            <person name="Guldener U."/>
            <person name="Henrissat B."/>
            <person name="Howlett B.J."/>
            <person name="Kodira C."/>
            <person name="Kretschmer M."/>
            <person name="Lappartient A."/>
            <person name="Leroch M."/>
            <person name="Levis C."/>
            <person name="Mauceli E."/>
            <person name="Neuveglise C."/>
            <person name="Oeser B."/>
            <person name="Pearson M."/>
            <person name="Poulain J."/>
            <person name="Poussereau N."/>
            <person name="Quesneville H."/>
            <person name="Rascle C."/>
            <person name="Schumacher J."/>
            <person name="Segurens B."/>
            <person name="Sexton A."/>
            <person name="Silva E."/>
            <person name="Sirven C."/>
            <person name="Soanes D.M."/>
            <person name="Talbot N.J."/>
            <person name="Templeton M."/>
            <person name="Yandava C."/>
            <person name="Yarden O."/>
            <person name="Zeng Q."/>
            <person name="Rollins J.A."/>
            <person name="Lebrun M.H."/>
            <person name="Dickman M."/>
        </authorList>
    </citation>
    <scope>NUCLEOTIDE SEQUENCE [LARGE SCALE GENOMIC DNA]</scope>
    <source>
        <strain evidence="3">T4</strain>
    </source>
</reference>
<accession>G2XN90</accession>
<proteinExistence type="predicted"/>
<dbReference type="Proteomes" id="UP000008177">
    <property type="component" value="Unplaced contigs"/>
</dbReference>
<dbReference type="HOGENOM" id="CLU_2637770_0_0_1"/>
<gene>
    <name evidence="2" type="ORF">BofuT4_P014740.1</name>
</gene>
<dbReference type="AlphaFoldDB" id="G2XN90"/>
<feature type="compositionally biased region" description="Polar residues" evidence="1">
    <location>
        <begin position="49"/>
        <end position="66"/>
    </location>
</feature>
<name>G2XN90_BOTF4</name>
<protein>
    <submittedName>
        <fullName evidence="2">Uncharacterized protein</fullName>
    </submittedName>
</protein>
<evidence type="ECO:0000313" key="2">
    <source>
        <dbReference type="EMBL" id="CCD42346.1"/>
    </source>
</evidence>
<evidence type="ECO:0000256" key="1">
    <source>
        <dbReference type="SAM" id="MobiDB-lite"/>
    </source>
</evidence>
<sequence length="77" mass="8791">MLCVLYYRRNGTKSMRLSMRMKGMAEMKIFHSPPMGCRALFARRKSTLDPKSSSTAKGNGDKNSYALSLPRRDAMER</sequence>
<organism evidence="2 3">
    <name type="scientific">Botryotinia fuckeliana (strain T4)</name>
    <name type="common">Noble rot fungus</name>
    <name type="synonym">Botrytis cinerea</name>
    <dbReference type="NCBI Taxonomy" id="999810"/>
    <lineage>
        <taxon>Eukaryota</taxon>
        <taxon>Fungi</taxon>
        <taxon>Dikarya</taxon>
        <taxon>Ascomycota</taxon>
        <taxon>Pezizomycotina</taxon>
        <taxon>Leotiomycetes</taxon>
        <taxon>Helotiales</taxon>
        <taxon>Sclerotiniaceae</taxon>
        <taxon>Botrytis</taxon>
    </lineage>
</organism>
<feature type="region of interest" description="Disordered" evidence="1">
    <location>
        <begin position="46"/>
        <end position="77"/>
    </location>
</feature>